<protein>
    <submittedName>
        <fullName evidence="1">Uncharacterized protein</fullName>
    </submittedName>
</protein>
<name>A0A1Y0IHA3_9GAMM</name>
<dbReference type="RefSeq" id="WP_087463515.1">
    <property type="nucleotide sequence ID" value="NZ_CP021425.1"/>
</dbReference>
<accession>A0A1Y0IHA3</accession>
<dbReference type="Proteomes" id="UP000196027">
    <property type="component" value="Chromosome"/>
</dbReference>
<organism evidence="1 2">
    <name type="scientific">Oleiphilus messinensis</name>
    <dbReference type="NCBI Taxonomy" id="141451"/>
    <lineage>
        <taxon>Bacteria</taxon>
        <taxon>Pseudomonadati</taxon>
        <taxon>Pseudomonadota</taxon>
        <taxon>Gammaproteobacteria</taxon>
        <taxon>Oceanospirillales</taxon>
        <taxon>Oleiphilaceae</taxon>
        <taxon>Oleiphilus</taxon>
    </lineage>
</organism>
<evidence type="ECO:0000313" key="2">
    <source>
        <dbReference type="Proteomes" id="UP000196027"/>
    </source>
</evidence>
<proteinExistence type="predicted"/>
<dbReference type="AlphaFoldDB" id="A0A1Y0IHA3"/>
<dbReference type="KEGG" id="ome:OLMES_4784"/>
<reference evidence="1 2" key="1">
    <citation type="submission" date="2017-05" db="EMBL/GenBank/DDBJ databases">
        <title>Genomic insights into alkan degradation activity of Oleiphilus messinensis.</title>
        <authorList>
            <person name="Kozyavkin S.A."/>
            <person name="Slesarev A.I."/>
            <person name="Golyshin P.N."/>
            <person name="Korzhenkov A."/>
            <person name="Golyshina O.N."/>
            <person name="Toshchakov S.V."/>
        </authorList>
    </citation>
    <scope>NUCLEOTIDE SEQUENCE [LARGE SCALE GENOMIC DNA]</scope>
    <source>
        <strain evidence="1 2">ME102</strain>
    </source>
</reference>
<gene>
    <name evidence="1" type="ORF">OLMES_4784</name>
</gene>
<evidence type="ECO:0000313" key="1">
    <source>
        <dbReference type="EMBL" id="ARU58773.1"/>
    </source>
</evidence>
<dbReference type="OrthoDB" id="6182792at2"/>
<keyword evidence="2" id="KW-1185">Reference proteome</keyword>
<dbReference type="EMBL" id="CP021425">
    <property type="protein sequence ID" value="ARU58773.1"/>
    <property type="molecule type" value="Genomic_DNA"/>
</dbReference>
<sequence>MEEFDFSAWKVNLQASTVTHESGFSIQFEGKPGRNFNGSPRNWPEGLGALEKARLLRFGYEAFRQAVQSLDEKRAKRAKSMALQRD</sequence>